<evidence type="ECO:0000313" key="2">
    <source>
        <dbReference type="EMBL" id="MBL3656470.1"/>
    </source>
</evidence>
<organism evidence="2 3">
    <name type="scientific">Fulvivirga sediminis</name>
    <dbReference type="NCBI Taxonomy" id="2803949"/>
    <lineage>
        <taxon>Bacteria</taxon>
        <taxon>Pseudomonadati</taxon>
        <taxon>Bacteroidota</taxon>
        <taxon>Cytophagia</taxon>
        <taxon>Cytophagales</taxon>
        <taxon>Fulvivirgaceae</taxon>
        <taxon>Fulvivirga</taxon>
    </lineage>
</organism>
<dbReference type="InterPro" id="IPR025665">
    <property type="entry name" value="Beta-barrel_OMP_2"/>
</dbReference>
<name>A0A937K0N3_9BACT</name>
<evidence type="ECO:0000313" key="3">
    <source>
        <dbReference type="Proteomes" id="UP000659388"/>
    </source>
</evidence>
<dbReference type="RefSeq" id="WP_202244265.1">
    <property type="nucleotide sequence ID" value="NZ_JAESIY010000005.1"/>
</dbReference>
<dbReference type="Proteomes" id="UP000659388">
    <property type="component" value="Unassembled WGS sequence"/>
</dbReference>
<evidence type="ECO:0000259" key="1">
    <source>
        <dbReference type="Pfam" id="PF13568"/>
    </source>
</evidence>
<reference evidence="2" key="1">
    <citation type="submission" date="2021-01" db="EMBL/GenBank/DDBJ databases">
        <title>Fulvivirga kasyanovii gen. nov., sp nov., a novel member of the phylum Bacteroidetes isolated from seawater in a mussel farm.</title>
        <authorList>
            <person name="Zhao L.-H."/>
            <person name="Wang Z.-J."/>
        </authorList>
    </citation>
    <scope>NUCLEOTIDE SEQUENCE</scope>
    <source>
        <strain evidence="2">2943</strain>
    </source>
</reference>
<comment type="caution">
    <text evidence="2">The sequence shown here is derived from an EMBL/GenBank/DDBJ whole genome shotgun (WGS) entry which is preliminary data.</text>
</comment>
<feature type="domain" description="Outer membrane protein beta-barrel" evidence="1">
    <location>
        <begin position="43"/>
        <end position="220"/>
    </location>
</feature>
<dbReference type="Pfam" id="PF13568">
    <property type="entry name" value="OMP_b-brl_2"/>
    <property type="match status" value="1"/>
</dbReference>
<accession>A0A937K0N3</accession>
<dbReference type="AlphaFoldDB" id="A0A937K0N3"/>
<keyword evidence="3" id="KW-1185">Reference proteome</keyword>
<sequence length="246" mass="27851">MQAFNSWRKLNIHRGKIAFLVIFLIIAGANISHAQRQVGINNPNYDDKFLSYGFLIGIHTSAYQIKHSNQFIDRSLDSLYSISPKWSAGFSLGFIVNMHLADFLDVRVLPTVAFYEHSLDYQRLDAPPVLETVETTVVELPVLLKYKSERRGNTRMYLVGGVKPGYEAAGKNDVEFVGDDNLSVKEFNLSMDVGFGIDIYYPLFKFSPEIRFSRGITNILGSAENQYSAGIDRINTNTITLYLLFQ</sequence>
<dbReference type="EMBL" id="JAESIY010000005">
    <property type="protein sequence ID" value="MBL3656470.1"/>
    <property type="molecule type" value="Genomic_DNA"/>
</dbReference>
<proteinExistence type="predicted"/>
<protein>
    <submittedName>
        <fullName evidence="2">PorT family protein</fullName>
    </submittedName>
</protein>
<gene>
    <name evidence="2" type="ORF">JL102_10035</name>
</gene>